<dbReference type="PIRSF" id="PIRSF001467">
    <property type="entry name" value="Peptidylpro_ismrse"/>
    <property type="match status" value="1"/>
</dbReference>
<dbReference type="AlphaFoldDB" id="S3CPJ9"/>
<dbReference type="PROSITE" id="PS50072">
    <property type="entry name" value="CSA_PPIASE_2"/>
    <property type="match status" value="1"/>
</dbReference>
<evidence type="ECO:0000256" key="3">
    <source>
        <dbReference type="ARBA" id="ARBA00023110"/>
    </source>
</evidence>
<keyword evidence="9" id="KW-1185">Reference proteome</keyword>
<dbReference type="InterPro" id="IPR024936">
    <property type="entry name" value="Cyclophilin-type_PPIase"/>
</dbReference>
<dbReference type="GO" id="GO:0071013">
    <property type="term" value="C:catalytic step 2 spliceosome"/>
    <property type="evidence" value="ECO:0007669"/>
    <property type="project" value="TreeGrafter"/>
</dbReference>
<dbReference type="FunFam" id="2.40.100.10:FF:000008">
    <property type="entry name" value="Peptidyl-prolyl cis-trans isomerase"/>
    <property type="match status" value="1"/>
</dbReference>
<dbReference type="InterPro" id="IPR044666">
    <property type="entry name" value="Cyclophilin_A-like"/>
</dbReference>
<dbReference type="EC" id="5.2.1.8" evidence="6"/>
<comment type="function">
    <text evidence="2 6">PPIases accelerate the folding of proteins. It catalyzes the cis-trans isomerization of proline imidic peptide bonds in oligopeptides.</text>
</comment>
<dbReference type="PROSITE" id="PS00170">
    <property type="entry name" value="CSA_PPIASE_1"/>
    <property type="match status" value="1"/>
</dbReference>
<dbReference type="OrthoDB" id="271386at2759"/>
<dbReference type="HOGENOM" id="CLU_012062_16_3_1"/>
<comment type="catalytic activity">
    <reaction evidence="1 6">
        <text>[protein]-peptidylproline (omega=180) = [protein]-peptidylproline (omega=0)</text>
        <dbReference type="Rhea" id="RHEA:16237"/>
        <dbReference type="Rhea" id="RHEA-COMP:10747"/>
        <dbReference type="Rhea" id="RHEA-COMP:10748"/>
        <dbReference type="ChEBI" id="CHEBI:83833"/>
        <dbReference type="ChEBI" id="CHEBI:83834"/>
        <dbReference type="EC" id="5.2.1.8"/>
    </reaction>
</comment>
<dbReference type="EMBL" id="KE148149">
    <property type="protein sequence ID" value="EPE08488.1"/>
    <property type="molecule type" value="Genomic_DNA"/>
</dbReference>
<feature type="domain" description="PPIase cyclophilin-type" evidence="7">
    <location>
        <begin position="1"/>
        <end position="157"/>
    </location>
</feature>
<keyword evidence="3 6" id="KW-0697">Rotamase</keyword>
<evidence type="ECO:0000256" key="1">
    <source>
        <dbReference type="ARBA" id="ARBA00000971"/>
    </source>
</evidence>
<dbReference type="OMA" id="ELYNDHA"/>
<evidence type="ECO:0000313" key="9">
    <source>
        <dbReference type="Proteomes" id="UP000016923"/>
    </source>
</evidence>
<dbReference type="InterPro" id="IPR029000">
    <property type="entry name" value="Cyclophilin-like_dom_sf"/>
</dbReference>
<dbReference type="Pfam" id="PF00160">
    <property type="entry name" value="Pro_isomerase"/>
    <property type="match status" value="1"/>
</dbReference>
<dbReference type="PANTHER" id="PTHR45625">
    <property type="entry name" value="PEPTIDYL-PROLYL CIS-TRANS ISOMERASE-RELATED"/>
    <property type="match status" value="1"/>
</dbReference>
<keyword evidence="4 6" id="KW-0413">Isomerase</keyword>
<proteinExistence type="inferred from homology"/>
<dbReference type="InterPro" id="IPR002130">
    <property type="entry name" value="Cyclophilin-type_PPIase_dom"/>
</dbReference>
<gene>
    <name evidence="8" type="ORF">F503_01271</name>
</gene>
<evidence type="ECO:0000256" key="2">
    <source>
        <dbReference type="ARBA" id="ARBA00002388"/>
    </source>
</evidence>
<sequence>MSTLVALETSMGTITLELYTTHAPRTCKNFATLASRGYYDGTIFHRIISDFMVQGGDPTGTGRGGESIYGEKFEDEISPALKHTGAGVLSMANSGPNTNGSQFFLTLAPTPWLDGKHTIFGRVQAGLGVLRRMGQVAVDAAAGDRPRQDVTLVRARVVEAEEE</sequence>
<name>S3CPJ9_OPHP1</name>
<dbReference type="Gene3D" id="2.40.100.10">
    <property type="entry name" value="Cyclophilin-like"/>
    <property type="match status" value="1"/>
</dbReference>
<reference evidence="8 9" key="1">
    <citation type="journal article" date="2013" name="BMC Genomics">
        <title>The genome and transcriptome of the pine saprophyte Ophiostoma piceae, and a comparison with the bark beetle-associated pine pathogen Grosmannia clavigera.</title>
        <authorList>
            <person name="Haridas S."/>
            <person name="Wang Y."/>
            <person name="Lim L."/>
            <person name="Massoumi Alamouti S."/>
            <person name="Jackman S."/>
            <person name="Docking R."/>
            <person name="Robertson G."/>
            <person name="Birol I."/>
            <person name="Bohlmann J."/>
            <person name="Breuil C."/>
        </authorList>
    </citation>
    <scope>NUCLEOTIDE SEQUENCE [LARGE SCALE GENOMIC DNA]</scope>
    <source>
        <strain evidence="8 9">UAMH 11346</strain>
    </source>
</reference>
<comment type="similarity">
    <text evidence="5">Belongs to the cyclophilin-type PPIase family. PPIL1 subfamily.</text>
</comment>
<evidence type="ECO:0000256" key="5">
    <source>
        <dbReference type="ARBA" id="ARBA00038147"/>
    </source>
</evidence>
<organism evidence="8 9">
    <name type="scientific">Ophiostoma piceae (strain UAMH 11346)</name>
    <name type="common">Sap stain fungus</name>
    <dbReference type="NCBI Taxonomy" id="1262450"/>
    <lineage>
        <taxon>Eukaryota</taxon>
        <taxon>Fungi</taxon>
        <taxon>Dikarya</taxon>
        <taxon>Ascomycota</taxon>
        <taxon>Pezizomycotina</taxon>
        <taxon>Sordariomycetes</taxon>
        <taxon>Sordariomycetidae</taxon>
        <taxon>Ophiostomatales</taxon>
        <taxon>Ophiostomataceae</taxon>
        <taxon>Ophiostoma</taxon>
    </lineage>
</organism>
<dbReference type="STRING" id="1262450.S3CPJ9"/>
<protein>
    <recommendedName>
        <fullName evidence="6">Peptidyl-prolyl cis-trans isomerase</fullName>
        <shortName evidence="6">PPIase</shortName>
        <ecNumber evidence="6">5.2.1.8</ecNumber>
    </recommendedName>
</protein>
<dbReference type="SUPFAM" id="SSF50891">
    <property type="entry name" value="Cyclophilin-like"/>
    <property type="match status" value="1"/>
</dbReference>
<dbReference type="VEuPathDB" id="FungiDB:F503_01271"/>
<dbReference type="PRINTS" id="PR00153">
    <property type="entry name" value="CSAPPISMRASE"/>
</dbReference>
<dbReference type="eggNOG" id="KOG0881">
    <property type="taxonomic scope" value="Eukaryota"/>
</dbReference>
<evidence type="ECO:0000259" key="7">
    <source>
        <dbReference type="PROSITE" id="PS50072"/>
    </source>
</evidence>
<dbReference type="PANTHER" id="PTHR45625:SF4">
    <property type="entry name" value="PEPTIDYLPROLYL ISOMERASE DOMAIN AND WD REPEAT-CONTAINING PROTEIN 1"/>
    <property type="match status" value="1"/>
</dbReference>
<dbReference type="GO" id="GO:0003755">
    <property type="term" value="F:peptidyl-prolyl cis-trans isomerase activity"/>
    <property type="evidence" value="ECO:0007669"/>
    <property type="project" value="UniProtKB-UniRule"/>
</dbReference>
<evidence type="ECO:0000313" key="8">
    <source>
        <dbReference type="EMBL" id="EPE08488.1"/>
    </source>
</evidence>
<evidence type="ECO:0000256" key="4">
    <source>
        <dbReference type="ARBA" id="ARBA00023235"/>
    </source>
</evidence>
<accession>S3CPJ9</accession>
<dbReference type="InterPro" id="IPR020892">
    <property type="entry name" value="Cyclophilin-type_PPIase_CS"/>
</dbReference>
<dbReference type="Proteomes" id="UP000016923">
    <property type="component" value="Unassembled WGS sequence"/>
</dbReference>
<evidence type="ECO:0000256" key="6">
    <source>
        <dbReference type="RuleBase" id="RU363019"/>
    </source>
</evidence>
<dbReference type="GO" id="GO:0006457">
    <property type="term" value="P:protein folding"/>
    <property type="evidence" value="ECO:0007669"/>
    <property type="project" value="InterPro"/>
</dbReference>